<keyword evidence="3" id="KW-1185">Reference proteome</keyword>
<dbReference type="EMBL" id="FNPF01000003">
    <property type="protein sequence ID" value="SDY08987.1"/>
    <property type="molecule type" value="Genomic_DNA"/>
</dbReference>
<keyword evidence="1" id="KW-0472">Membrane</keyword>
<dbReference type="Proteomes" id="UP000199286">
    <property type="component" value="Unassembled WGS sequence"/>
</dbReference>
<gene>
    <name evidence="2" type="ORF">SAMN05444340_103153</name>
</gene>
<feature type="transmembrane region" description="Helical" evidence="1">
    <location>
        <begin position="20"/>
        <end position="39"/>
    </location>
</feature>
<evidence type="ECO:0008006" key="4">
    <source>
        <dbReference type="Google" id="ProtNLM"/>
    </source>
</evidence>
<keyword evidence="1" id="KW-0812">Transmembrane</keyword>
<evidence type="ECO:0000256" key="1">
    <source>
        <dbReference type="SAM" id="Phobius"/>
    </source>
</evidence>
<dbReference type="AlphaFoldDB" id="A0A1H3H0S5"/>
<reference evidence="2 3" key="1">
    <citation type="submission" date="2016-10" db="EMBL/GenBank/DDBJ databases">
        <authorList>
            <person name="de Groot N.N."/>
        </authorList>
    </citation>
    <scope>NUCLEOTIDE SEQUENCE [LARGE SCALE GENOMIC DNA]</scope>
    <source>
        <strain evidence="2 3">DSM 26880</strain>
    </source>
</reference>
<name>A0A1H3H0S5_9RHOB</name>
<proteinExistence type="predicted"/>
<keyword evidence="1" id="KW-1133">Transmembrane helix</keyword>
<evidence type="ECO:0000313" key="3">
    <source>
        <dbReference type="Proteomes" id="UP000199286"/>
    </source>
</evidence>
<evidence type="ECO:0000313" key="2">
    <source>
        <dbReference type="EMBL" id="SDY08987.1"/>
    </source>
</evidence>
<organism evidence="2 3">
    <name type="scientific">Citreimonas salinaria</name>
    <dbReference type="NCBI Taxonomy" id="321339"/>
    <lineage>
        <taxon>Bacteria</taxon>
        <taxon>Pseudomonadati</taxon>
        <taxon>Pseudomonadota</taxon>
        <taxon>Alphaproteobacteria</taxon>
        <taxon>Rhodobacterales</taxon>
        <taxon>Roseobacteraceae</taxon>
        <taxon>Citreimonas</taxon>
    </lineage>
</organism>
<dbReference type="Pfam" id="PF07386">
    <property type="entry name" value="DUF1499"/>
    <property type="match status" value="1"/>
</dbReference>
<dbReference type="STRING" id="321339.SAMN05444340_103153"/>
<accession>A0A1H3H0S5</accession>
<dbReference type="RefSeq" id="WP_245710776.1">
    <property type="nucleotide sequence ID" value="NZ_FNPF01000003.1"/>
</dbReference>
<protein>
    <recommendedName>
        <fullName evidence="4">DUF1499 domain-containing protein</fullName>
    </recommendedName>
</protein>
<sequence>MPTMVATRSRLLPLNPVDPVLRMIFYIIVIVIIGGLAWIRLAPSDPDTWNVDPQVTADQDLANGVRRRIPGGEVTFRALHDIILTTPRTELLAGGPDQERATYVTRSKWMGFPDYTTIQRGDGQVELYARSRFGRSDMDVNRTRVQGWLNQLRDQAEQG</sequence>
<dbReference type="InterPro" id="IPR010865">
    <property type="entry name" value="DUF1499"/>
</dbReference>